<dbReference type="Proteomes" id="UP001055811">
    <property type="component" value="Linkage Group LG06"/>
</dbReference>
<organism evidence="1 2">
    <name type="scientific">Cichorium intybus</name>
    <name type="common">Chicory</name>
    <dbReference type="NCBI Taxonomy" id="13427"/>
    <lineage>
        <taxon>Eukaryota</taxon>
        <taxon>Viridiplantae</taxon>
        <taxon>Streptophyta</taxon>
        <taxon>Embryophyta</taxon>
        <taxon>Tracheophyta</taxon>
        <taxon>Spermatophyta</taxon>
        <taxon>Magnoliopsida</taxon>
        <taxon>eudicotyledons</taxon>
        <taxon>Gunneridae</taxon>
        <taxon>Pentapetalae</taxon>
        <taxon>asterids</taxon>
        <taxon>campanulids</taxon>
        <taxon>Asterales</taxon>
        <taxon>Asteraceae</taxon>
        <taxon>Cichorioideae</taxon>
        <taxon>Cichorieae</taxon>
        <taxon>Cichoriinae</taxon>
        <taxon>Cichorium</taxon>
    </lineage>
</organism>
<evidence type="ECO:0000313" key="1">
    <source>
        <dbReference type="EMBL" id="KAI3723192.1"/>
    </source>
</evidence>
<name>A0ACB9BMF4_CICIN</name>
<proteinExistence type="predicted"/>
<accession>A0ACB9BMF4</accession>
<gene>
    <name evidence="1" type="ORF">L2E82_34613</name>
</gene>
<evidence type="ECO:0000313" key="2">
    <source>
        <dbReference type="Proteomes" id="UP001055811"/>
    </source>
</evidence>
<reference evidence="1 2" key="2">
    <citation type="journal article" date="2022" name="Mol. Ecol. Resour.">
        <title>The genomes of chicory, endive, great burdock and yacon provide insights into Asteraceae paleo-polyploidization history and plant inulin production.</title>
        <authorList>
            <person name="Fan W."/>
            <person name="Wang S."/>
            <person name="Wang H."/>
            <person name="Wang A."/>
            <person name="Jiang F."/>
            <person name="Liu H."/>
            <person name="Zhao H."/>
            <person name="Xu D."/>
            <person name="Zhang Y."/>
        </authorList>
    </citation>
    <scope>NUCLEOTIDE SEQUENCE [LARGE SCALE GENOMIC DNA]</scope>
    <source>
        <strain evidence="2">cv. Punajuju</strain>
        <tissue evidence="1">Leaves</tissue>
    </source>
</reference>
<reference evidence="2" key="1">
    <citation type="journal article" date="2022" name="Mol. Ecol. Resour.">
        <title>The genomes of chicory, endive, great burdock and yacon provide insights into Asteraceae palaeo-polyploidization history and plant inulin production.</title>
        <authorList>
            <person name="Fan W."/>
            <person name="Wang S."/>
            <person name="Wang H."/>
            <person name="Wang A."/>
            <person name="Jiang F."/>
            <person name="Liu H."/>
            <person name="Zhao H."/>
            <person name="Xu D."/>
            <person name="Zhang Y."/>
        </authorList>
    </citation>
    <scope>NUCLEOTIDE SEQUENCE [LARGE SCALE GENOMIC DNA]</scope>
    <source>
        <strain evidence="2">cv. Punajuju</strain>
    </source>
</reference>
<keyword evidence="2" id="KW-1185">Reference proteome</keyword>
<sequence length="915" mass="103867">MDYSSPPSPKAPRQNSYYSDDVQYYAPDNKPLSRPAMNANRPVSGSHDQTHMRASDGDIIIEPPPSRKDMASGLGKSHQDPTVDTDYTKRGTEILEGEKPKTMGALADERKHNSGVVGKGTYEGGKMPSIVDVRQTVGKPCHALFNALNKEFKCGSKHKLQDGIMEIDVKKCENIDIDYLTCVKLVEIGYCKIGSIGKFFKRKLDVGSDEIGGGTSSQRNECNETPQPQGPQPTSTTTTPTSTSINMNDLPSDPGDRPKITSYHPNKRDEIRRAYLIRKACQPKGHSFPSTLVGKKTRRFVVEWFDEFEWLEYSIKKNKAYCLYCYLFGDIIVGHQGGRDAFVTEGFCTWSKKHALYTHLGNADSYHNKARKKCENLMRKNQSISEALHKQSEIERSNYEIRLRATIRSCKFLLKNSLPFRGHDESDSSLSKGLFFEVLSLIRENNESIYNVTLENAPKNAKLTSPKIQKDIVDCFSKEIIMSIYDEIGDDVFGILVDESSDVSKKEQMAIVLRYVDKLGVVKERFVGIVHVMDTSSLTLKAAIDSVLTENKLSVAQVRVVVAVARNHEGAHDFFEHLALISLIRAGDTRWGSHYKTIVSLMNLFFEVVEVLKYVEIDGSTLSNRNQAKGILAYFKTLDFVFYLHLMLEILGLTETLSKHLQKKDQDILEAASLVKGTKEALLALRNDGFPQILKKVSSFCQKHNIAFVEMSENFVTTRNRRTNITNQHHFEVVIFNTVLDMQIQEFGDRFSEVSTELIENMAALSPCDSFSRFDKEKLLKLSEIYQNDFNASERIHLVGQLDIYYQSIIRDEKFARLKGISDLSRLMVETGKHRSFPLVYRLLKLTLVLPVATATVEWCFSAMKRVKTNLRNRMSDDFLNDALICSVEMEALMNVKTENIISRFRKMKDRRCQL</sequence>
<protein>
    <submittedName>
        <fullName evidence="1">Uncharacterized protein</fullName>
    </submittedName>
</protein>
<dbReference type="EMBL" id="CM042014">
    <property type="protein sequence ID" value="KAI3723192.1"/>
    <property type="molecule type" value="Genomic_DNA"/>
</dbReference>
<comment type="caution">
    <text evidence="1">The sequence shown here is derived from an EMBL/GenBank/DDBJ whole genome shotgun (WGS) entry which is preliminary data.</text>
</comment>